<name>F6K6F2_NASVI</name>
<protein>
    <submittedName>
        <fullName evidence="2">Navisecapin-2</fullName>
    </submittedName>
</protein>
<evidence type="ECO:0000256" key="1">
    <source>
        <dbReference type="SAM" id="SignalP"/>
    </source>
</evidence>
<organism evidence="2">
    <name type="scientific">Nasonia vitripennis</name>
    <name type="common">Parasitic wasp</name>
    <dbReference type="NCBI Taxonomy" id="7425"/>
    <lineage>
        <taxon>Eukaryota</taxon>
        <taxon>Metazoa</taxon>
        <taxon>Ecdysozoa</taxon>
        <taxon>Arthropoda</taxon>
        <taxon>Hexapoda</taxon>
        <taxon>Insecta</taxon>
        <taxon>Pterygota</taxon>
        <taxon>Neoptera</taxon>
        <taxon>Endopterygota</taxon>
        <taxon>Hymenoptera</taxon>
        <taxon>Apocrita</taxon>
        <taxon>Proctotrupomorpha</taxon>
        <taxon>Chalcidoidea</taxon>
        <taxon>Pteromalidae</taxon>
        <taxon>Pteromalinae</taxon>
        <taxon>Nasonia</taxon>
    </lineage>
</organism>
<dbReference type="InParanoid" id="F6K6F2"/>
<evidence type="ECO:0000313" key="2">
    <source>
        <dbReference type="EMBL" id="ADT89766.1"/>
    </source>
</evidence>
<evidence type="ECO:0000313" key="3">
    <source>
        <dbReference type="EnsemblMetazoa" id="XP_031782507"/>
    </source>
</evidence>
<dbReference type="GeneID" id="100679228"/>
<feature type="signal peptide" evidence="1">
    <location>
        <begin position="1"/>
        <end position="21"/>
    </location>
</feature>
<keyword evidence="1" id="KW-0732">Signal</keyword>
<dbReference type="AlphaFoldDB" id="F6K6F2"/>
<dbReference type="KEGG" id="nvi:100679228"/>
<dbReference type="Proteomes" id="UP000002358">
    <property type="component" value="Chromosome 3"/>
</dbReference>
<proteinExistence type="evidence at transcript level"/>
<reference evidence="2" key="1">
    <citation type="submission" date="2010-05" db="EMBL/GenBank/DDBJ databases">
        <title>Molecular characterization of a secapin-like gene (navisecapin-2) in Nasonia vitripennis.</title>
        <authorList>
            <person name="Gao B."/>
            <person name="Zhu S."/>
        </authorList>
    </citation>
    <scope>NUCLEOTIDE SEQUENCE</scope>
</reference>
<accession>F6K6F2</accession>
<dbReference type="EMBL" id="HM347333">
    <property type="protein sequence ID" value="ADT89766.1"/>
    <property type="molecule type" value="mRNA"/>
</dbReference>
<dbReference type="EnsemblMetazoa" id="XM_031926647">
    <property type="protein sequence ID" value="XP_031782507"/>
    <property type="gene ID" value="LOC100679228"/>
</dbReference>
<reference evidence="3" key="2">
    <citation type="submission" date="2021-01" db="UniProtKB">
        <authorList>
            <consortium name="EnsemblMetazoa"/>
        </authorList>
    </citation>
    <scope>IDENTIFICATION</scope>
</reference>
<dbReference type="RefSeq" id="XP_031782507.1">
    <property type="nucleotide sequence ID" value="XM_031926647.2"/>
</dbReference>
<evidence type="ECO:0000313" key="4">
    <source>
        <dbReference type="Proteomes" id="UP000002358"/>
    </source>
</evidence>
<feature type="chain" id="PRO_5036281744" evidence="1">
    <location>
        <begin position="22"/>
        <end position="68"/>
    </location>
</feature>
<dbReference type="OrthoDB" id="10479421at2759"/>
<sequence length="68" mass="7707">MRRVWLVLLLLLAVVLEAARAESGQEPKKRFIPFAKGEDKVQEGSIINVPTRCPPNMLKVGNRCRTVY</sequence>
<keyword evidence="4" id="KW-1185">Reference proteome</keyword>